<reference evidence="3" key="1">
    <citation type="submission" date="2022-07" db="EMBL/GenBank/DDBJ databases">
        <title>Phylogenomic reconstructions and comparative analyses of Kickxellomycotina fungi.</title>
        <authorList>
            <person name="Reynolds N.K."/>
            <person name="Stajich J.E."/>
            <person name="Barry K."/>
            <person name="Grigoriev I.V."/>
            <person name="Crous P."/>
            <person name="Smith M.E."/>
        </authorList>
    </citation>
    <scope>NUCLEOTIDE SEQUENCE</scope>
    <source>
        <strain evidence="3">NBRC 105414</strain>
    </source>
</reference>
<sequence length="464" mass="50558">MAKGNWLELDLDQPDIVLRGMADDSPGTVFSGRLIAHLCEPIRVKSLTMVLEGHERLEWEYHNNGAISTFHRQTTPLAHTWTFSAPAPAPAGGGRRAEAWPAGRHEFPFSLVFPGNLPESISIPYASVGYHLRATLRRTGIMHNSIAIQREVQVKRDLAFDGGFGAGAIDVENRWREMMEFRIAADADTFAPGDRMRARFMFQPLVKRMRLTKVGVVLKEYVRCHKPTGHAEKTVSRIAALAEVVPGRPGEARASRPGADPLPGVDLTDTLEESIQLTVPAEGRRLQYDHISSYVEITHKLKFSIHFQDPDRKPHTLWISVPVSVVPVLAGDCARAGGCELPTYQSAALDERIVVAGIEQSPPEYDSVVASSSASMHSRDAATIGPDASSANSSCSASVCEDQDGTEVEENDEDRALRRPTPHASPLPTPAGSPQLKSTDDDMAGLFRPLPPPPPPAAVAFPSR</sequence>
<dbReference type="EMBL" id="JANBUL010000124">
    <property type="protein sequence ID" value="KAJ2780824.1"/>
    <property type="molecule type" value="Genomic_DNA"/>
</dbReference>
<evidence type="ECO:0000259" key="2">
    <source>
        <dbReference type="SMART" id="SM01017"/>
    </source>
</evidence>
<proteinExistence type="predicted"/>
<dbReference type="GO" id="GO:0070086">
    <property type="term" value="P:ubiquitin-dependent endocytosis"/>
    <property type="evidence" value="ECO:0007669"/>
    <property type="project" value="TreeGrafter"/>
</dbReference>
<dbReference type="SMART" id="SM01017">
    <property type="entry name" value="Arrestin_C"/>
    <property type="match status" value="1"/>
</dbReference>
<name>A0A9W8HAZ0_9FUNG</name>
<evidence type="ECO:0000256" key="1">
    <source>
        <dbReference type="SAM" id="MobiDB-lite"/>
    </source>
</evidence>
<dbReference type="InterPro" id="IPR011022">
    <property type="entry name" value="Arrestin_C-like"/>
</dbReference>
<evidence type="ECO:0000313" key="3">
    <source>
        <dbReference type="EMBL" id="KAJ2780824.1"/>
    </source>
</evidence>
<comment type="caution">
    <text evidence="3">The sequence shown here is derived from an EMBL/GenBank/DDBJ whole genome shotgun (WGS) entry which is preliminary data.</text>
</comment>
<dbReference type="InterPro" id="IPR011021">
    <property type="entry name" value="Arrestin-like_N"/>
</dbReference>
<dbReference type="Pfam" id="PF00339">
    <property type="entry name" value="Arrestin_N"/>
    <property type="match status" value="1"/>
</dbReference>
<accession>A0A9W8HAZ0</accession>
<dbReference type="GO" id="GO:0030674">
    <property type="term" value="F:protein-macromolecule adaptor activity"/>
    <property type="evidence" value="ECO:0007669"/>
    <property type="project" value="TreeGrafter"/>
</dbReference>
<dbReference type="InterPro" id="IPR014752">
    <property type="entry name" value="Arrestin-like_C"/>
</dbReference>
<feature type="compositionally biased region" description="Low complexity" evidence="1">
    <location>
        <begin position="388"/>
        <end position="398"/>
    </location>
</feature>
<keyword evidence="4" id="KW-1185">Reference proteome</keyword>
<dbReference type="PANTHER" id="PTHR11188:SF17">
    <property type="entry name" value="FI21816P1"/>
    <property type="match status" value="1"/>
</dbReference>
<evidence type="ECO:0000313" key="4">
    <source>
        <dbReference type="Proteomes" id="UP001140217"/>
    </source>
</evidence>
<organism evidence="3 4">
    <name type="scientific">Coemansia javaensis</name>
    <dbReference type="NCBI Taxonomy" id="2761396"/>
    <lineage>
        <taxon>Eukaryota</taxon>
        <taxon>Fungi</taxon>
        <taxon>Fungi incertae sedis</taxon>
        <taxon>Zoopagomycota</taxon>
        <taxon>Kickxellomycotina</taxon>
        <taxon>Kickxellomycetes</taxon>
        <taxon>Kickxellales</taxon>
        <taxon>Kickxellaceae</taxon>
        <taxon>Coemansia</taxon>
    </lineage>
</organism>
<feature type="region of interest" description="Disordered" evidence="1">
    <location>
        <begin position="379"/>
        <end position="464"/>
    </location>
</feature>
<dbReference type="GO" id="GO:0005829">
    <property type="term" value="C:cytosol"/>
    <property type="evidence" value="ECO:0007669"/>
    <property type="project" value="TreeGrafter"/>
</dbReference>
<dbReference type="InterPro" id="IPR014756">
    <property type="entry name" value="Ig_E-set"/>
</dbReference>
<dbReference type="SUPFAM" id="SSF81296">
    <property type="entry name" value="E set domains"/>
    <property type="match status" value="1"/>
</dbReference>
<feature type="compositionally biased region" description="Acidic residues" evidence="1">
    <location>
        <begin position="401"/>
        <end position="413"/>
    </location>
</feature>
<feature type="domain" description="Arrestin C-terminal-like" evidence="2">
    <location>
        <begin position="175"/>
        <end position="328"/>
    </location>
</feature>
<gene>
    <name evidence="3" type="ORF">H4R18_003240</name>
</gene>
<dbReference type="Gene3D" id="2.60.40.640">
    <property type="match status" value="1"/>
</dbReference>
<dbReference type="AlphaFoldDB" id="A0A9W8HAZ0"/>
<dbReference type="Proteomes" id="UP001140217">
    <property type="component" value="Unassembled WGS sequence"/>
</dbReference>
<dbReference type="InterPro" id="IPR050357">
    <property type="entry name" value="Arrestin_domain-protein"/>
</dbReference>
<protein>
    <recommendedName>
        <fullName evidence="2">Arrestin C-terminal-like domain-containing protein</fullName>
    </recommendedName>
</protein>
<dbReference type="OrthoDB" id="2333384at2759"/>
<dbReference type="PANTHER" id="PTHR11188">
    <property type="entry name" value="ARRESTIN DOMAIN CONTAINING PROTEIN"/>
    <property type="match status" value="1"/>
</dbReference>
<dbReference type="GO" id="GO:0031625">
    <property type="term" value="F:ubiquitin protein ligase binding"/>
    <property type="evidence" value="ECO:0007669"/>
    <property type="project" value="TreeGrafter"/>
</dbReference>
<dbReference type="GO" id="GO:0005886">
    <property type="term" value="C:plasma membrane"/>
    <property type="evidence" value="ECO:0007669"/>
    <property type="project" value="TreeGrafter"/>
</dbReference>